<sequence>MRKGEMRGRRVSGMKKSKV</sequence>
<organism evidence="1 2">
    <name type="scientific">Senna tora</name>
    <dbReference type="NCBI Taxonomy" id="362788"/>
    <lineage>
        <taxon>Eukaryota</taxon>
        <taxon>Viridiplantae</taxon>
        <taxon>Streptophyta</taxon>
        <taxon>Embryophyta</taxon>
        <taxon>Tracheophyta</taxon>
        <taxon>Spermatophyta</taxon>
        <taxon>Magnoliopsida</taxon>
        <taxon>eudicotyledons</taxon>
        <taxon>Gunneridae</taxon>
        <taxon>Pentapetalae</taxon>
        <taxon>rosids</taxon>
        <taxon>fabids</taxon>
        <taxon>Fabales</taxon>
        <taxon>Fabaceae</taxon>
        <taxon>Caesalpinioideae</taxon>
        <taxon>Cassia clade</taxon>
        <taxon>Senna</taxon>
    </lineage>
</organism>
<dbReference type="EMBL" id="JAAIUW010000012">
    <property type="protein sequence ID" value="KAF7806020.1"/>
    <property type="molecule type" value="Genomic_DNA"/>
</dbReference>
<dbReference type="AlphaFoldDB" id="A0A834SKI8"/>
<reference evidence="1" key="1">
    <citation type="submission" date="2020-09" db="EMBL/GenBank/DDBJ databases">
        <title>Genome-Enabled Discovery of Anthraquinone Biosynthesis in Senna tora.</title>
        <authorList>
            <person name="Kang S.-H."/>
            <person name="Pandey R.P."/>
            <person name="Lee C.-M."/>
            <person name="Sim J.-S."/>
            <person name="Jeong J.-T."/>
            <person name="Choi B.-S."/>
            <person name="Jung M."/>
            <person name="Ginzburg D."/>
            <person name="Zhao K."/>
            <person name="Won S.Y."/>
            <person name="Oh T.-J."/>
            <person name="Yu Y."/>
            <person name="Kim N.-H."/>
            <person name="Lee O.R."/>
            <person name="Lee T.-H."/>
            <person name="Bashyal P."/>
            <person name="Kim T.-S."/>
            <person name="Lee W.-H."/>
            <person name="Kawkins C."/>
            <person name="Kim C.-K."/>
            <person name="Kim J.S."/>
            <person name="Ahn B.O."/>
            <person name="Rhee S.Y."/>
            <person name="Sohng J.K."/>
        </authorList>
    </citation>
    <scope>NUCLEOTIDE SEQUENCE</scope>
    <source>
        <tissue evidence="1">Leaf</tissue>
    </source>
</reference>
<name>A0A834SKI8_9FABA</name>
<evidence type="ECO:0000313" key="1">
    <source>
        <dbReference type="EMBL" id="KAF7806020.1"/>
    </source>
</evidence>
<dbReference type="Proteomes" id="UP000634136">
    <property type="component" value="Unassembled WGS sequence"/>
</dbReference>
<gene>
    <name evidence="1" type="ORF">G2W53_038181</name>
</gene>
<proteinExistence type="predicted"/>
<evidence type="ECO:0000313" key="2">
    <source>
        <dbReference type="Proteomes" id="UP000634136"/>
    </source>
</evidence>
<keyword evidence="2" id="KW-1185">Reference proteome</keyword>
<comment type="caution">
    <text evidence="1">The sequence shown here is derived from an EMBL/GenBank/DDBJ whole genome shotgun (WGS) entry which is preliminary data.</text>
</comment>
<protein>
    <submittedName>
        <fullName evidence="1">Uncharacterized protein</fullName>
    </submittedName>
</protein>
<accession>A0A834SKI8</accession>